<dbReference type="Gene3D" id="2.20.25.100">
    <property type="entry name" value="Zn-binding ribosomal proteins"/>
    <property type="match status" value="1"/>
</dbReference>
<dbReference type="GO" id="GO:0005840">
    <property type="term" value="C:ribosome"/>
    <property type="evidence" value="ECO:0007669"/>
    <property type="project" value="UniProtKB-KW"/>
</dbReference>
<feature type="binding site" evidence="6">
    <location>
        <position position="29"/>
    </location>
    <ligand>
        <name>Zn(2+)</name>
        <dbReference type="ChEBI" id="CHEBI:29105"/>
    </ligand>
</feature>
<feature type="binding site" evidence="6">
    <location>
        <position position="32"/>
    </location>
    <ligand>
        <name>Zn(2+)</name>
        <dbReference type="ChEBI" id="CHEBI:29105"/>
    </ligand>
</feature>
<organism evidence="7 8">
    <name type="scientific">Haloferax namakaokahaiae</name>
    <dbReference type="NCBI Taxonomy" id="1748331"/>
    <lineage>
        <taxon>Archaea</taxon>
        <taxon>Methanobacteriati</taxon>
        <taxon>Methanobacteriota</taxon>
        <taxon>Stenosarchaea group</taxon>
        <taxon>Halobacteria</taxon>
        <taxon>Halobacteriales</taxon>
        <taxon>Haloferacaceae</taxon>
        <taxon>Haloferax</taxon>
    </lineage>
</organism>
<comment type="cofactor">
    <cofactor evidence="6">
        <name>Zn(2+)</name>
        <dbReference type="ChEBI" id="CHEBI:29105"/>
    </cofactor>
    <text evidence="6">Binds 1 zinc ion per subunit.</text>
</comment>
<dbReference type="HAMAP" id="MF_00371">
    <property type="entry name" value="Ribosomal_eS27"/>
    <property type="match status" value="1"/>
</dbReference>
<proteinExistence type="inferred from homology"/>
<feature type="zinc finger region" description="C4-type" evidence="6">
    <location>
        <begin position="10"/>
        <end position="32"/>
    </location>
</feature>
<evidence type="ECO:0000256" key="3">
    <source>
        <dbReference type="ARBA" id="ARBA00022833"/>
    </source>
</evidence>
<dbReference type="SUPFAM" id="SSF57829">
    <property type="entry name" value="Zn-binding ribosomal proteins"/>
    <property type="match status" value="1"/>
</dbReference>
<keyword evidence="3 6" id="KW-0862">Zinc</keyword>
<dbReference type="Pfam" id="PF01667">
    <property type="entry name" value="Ribosomal_S27e"/>
    <property type="match status" value="1"/>
</dbReference>
<evidence type="ECO:0000256" key="5">
    <source>
        <dbReference type="ARBA" id="ARBA00023274"/>
    </source>
</evidence>
<comment type="similarity">
    <text evidence="1 6">Belongs to the eukaryotic ribosomal protein eS27 family.</text>
</comment>
<keyword evidence="6" id="KW-0479">Metal-binding</keyword>
<dbReference type="Proteomes" id="UP001596481">
    <property type="component" value="Unassembled WGS sequence"/>
</dbReference>
<accession>A0ABD5ZGR9</accession>
<evidence type="ECO:0000313" key="8">
    <source>
        <dbReference type="Proteomes" id="UP001596481"/>
    </source>
</evidence>
<dbReference type="GO" id="GO:1990904">
    <property type="term" value="C:ribonucleoprotein complex"/>
    <property type="evidence" value="ECO:0007669"/>
    <property type="project" value="UniProtKB-KW"/>
</dbReference>
<dbReference type="GO" id="GO:0008270">
    <property type="term" value="F:zinc ion binding"/>
    <property type="evidence" value="ECO:0007669"/>
    <property type="project" value="UniProtKB-UniRule"/>
</dbReference>
<protein>
    <recommendedName>
        <fullName evidence="6">Small ribosomal subunit protein eS27</fullName>
    </recommendedName>
</protein>
<dbReference type="InterPro" id="IPR023407">
    <property type="entry name" value="Ribosomal_eS27_Zn-bd_dom_sf"/>
</dbReference>
<feature type="binding site" evidence="6">
    <location>
        <position position="10"/>
    </location>
    <ligand>
        <name>Zn(2+)</name>
        <dbReference type="ChEBI" id="CHEBI:29105"/>
    </ligand>
</feature>
<dbReference type="InterPro" id="IPR000592">
    <property type="entry name" value="Ribosomal_eS27"/>
</dbReference>
<evidence type="ECO:0000256" key="6">
    <source>
        <dbReference type="HAMAP-Rule" id="MF_00371"/>
    </source>
</evidence>
<keyword evidence="8" id="KW-1185">Reference proteome</keyword>
<name>A0ABD5ZGR9_9EURY</name>
<keyword evidence="5 6" id="KW-0687">Ribonucleoprotein</keyword>
<evidence type="ECO:0000313" key="7">
    <source>
        <dbReference type="EMBL" id="MFC7204423.1"/>
    </source>
</evidence>
<evidence type="ECO:0000256" key="4">
    <source>
        <dbReference type="ARBA" id="ARBA00022980"/>
    </source>
</evidence>
<comment type="subunit">
    <text evidence="6">Part of the 30S ribosomal subunit.</text>
</comment>
<dbReference type="AlphaFoldDB" id="A0ABD5ZGR9"/>
<dbReference type="EMBL" id="JBHTAA010000005">
    <property type="protein sequence ID" value="MFC7204423.1"/>
    <property type="molecule type" value="Genomic_DNA"/>
</dbReference>
<evidence type="ECO:0000256" key="2">
    <source>
        <dbReference type="ARBA" id="ARBA00022771"/>
    </source>
</evidence>
<dbReference type="NCBIfam" id="NF001629">
    <property type="entry name" value="PRK00415.1"/>
    <property type="match status" value="1"/>
</dbReference>
<evidence type="ECO:0000256" key="1">
    <source>
        <dbReference type="ARBA" id="ARBA00010919"/>
    </source>
</evidence>
<dbReference type="GO" id="GO:0006412">
    <property type="term" value="P:translation"/>
    <property type="evidence" value="ECO:0007669"/>
    <property type="project" value="UniProtKB-UniRule"/>
</dbReference>
<comment type="caution">
    <text evidence="7">The sequence shown here is derived from an EMBL/GenBank/DDBJ whole genome shotgun (WGS) entry which is preliminary data.</text>
</comment>
<keyword evidence="2 6" id="KW-0863">Zinc-finger</keyword>
<keyword evidence="4 6" id="KW-0689">Ribosomal protein</keyword>
<dbReference type="InterPro" id="IPR011332">
    <property type="entry name" value="Ribosomal_zn-bd"/>
</dbReference>
<reference evidence="7 8" key="1">
    <citation type="journal article" date="2019" name="Int. J. Syst. Evol. Microbiol.">
        <title>The Global Catalogue of Microorganisms (GCM) 10K type strain sequencing project: providing services to taxonomists for standard genome sequencing and annotation.</title>
        <authorList>
            <consortium name="The Broad Institute Genomics Platform"/>
            <consortium name="The Broad Institute Genome Sequencing Center for Infectious Disease"/>
            <person name="Wu L."/>
            <person name="Ma J."/>
        </authorList>
    </citation>
    <scope>NUCLEOTIDE SEQUENCE [LARGE SCALE GENOMIC DNA]</scope>
    <source>
        <strain evidence="7 8">DSM 29988</strain>
    </source>
</reference>
<dbReference type="RefSeq" id="WP_390224110.1">
    <property type="nucleotide sequence ID" value="NZ_JBHTAA010000005.1"/>
</dbReference>
<gene>
    <name evidence="6" type="primary">rps27e</name>
    <name evidence="7" type="ORF">ACFQJC_12925</name>
</gene>
<sequence length="63" mass="6482">MAGNYYKVACPDCGNEQIVFGKASSVVSCAVCGTTLATPTGGNAEFHGEVVETVENRGNKVEA</sequence>
<feature type="binding site" evidence="6">
    <location>
        <position position="13"/>
    </location>
    <ligand>
        <name>Zn(2+)</name>
        <dbReference type="ChEBI" id="CHEBI:29105"/>
    </ligand>
</feature>